<reference evidence="2" key="1">
    <citation type="submission" date="2021-07" db="EMBL/GenBank/DDBJ databases">
        <title>Zhongshania sp. CAU 1632 isolated from seawater.</title>
        <authorList>
            <person name="Kim W."/>
        </authorList>
    </citation>
    <scope>NUCLEOTIDE SEQUENCE</scope>
    <source>
        <strain evidence="2">CAU 1632</strain>
    </source>
</reference>
<keyword evidence="1" id="KW-0472">Membrane</keyword>
<sequence>MIRRAYHVEASQRGLSLIELLIAMGLGAFMLLGIISLVASVSTTRTELANTSDQIENGRYALQVFNEDVALGGFFGKYHPGIGAVTYTSPSPCETTAANLGFDSTLTPVQMPLAVNAFPYDSASSAPGLTIPSCFSAEVRDKSEILIVRHVDPNSVAVTAANIPTGNTTPYLQISGCDLDSLSFRISTDRADLTLRENGCTGALSTLAEAWPYTVNAYFISPCNDCSGAGDGIASLKSYEFRAGSGGIRTLVEGVEDIHFDYGLDLDGDGGPDCYVVNPTVDTKPAACPVGVTYEWEATDNLNWQNVVSIQIKMLVRGSRSSSNVSNTKTYNIGREILGPYSDNVKRQVYSTVVMLPNVAGVRE</sequence>
<comment type="caution">
    <text evidence="2">The sequence shown here is derived from an EMBL/GenBank/DDBJ whole genome shotgun (WGS) entry which is preliminary data.</text>
</comment>
<keyword evidence="1" id="KW-0812">Transmembrane</keyword>
<dbReference type="InterPro" id="IPR012902">
    <property type="entry name" value="N_methyl_site"/>
</dbReference>
<dbReference type="Pfam" id="PF07963">
    <property type="entry name" value="N_methyl"/>
    <property type="match status" value="1"/>
</dbReference>
<evidence type="ECO:0000313" key="2">
    <source>
        <dbReference type="EMBL" id="MBW2942038.1"/>
    </source>
</evidence>
<dbReference type="EMBL" id="JAHWDQ010000004">
    <property type="protein sequence ID" value="MBW2942038.1"/>
    <property type="molecule type" value="Genomic_DNA"/>
</dbReference>
<dbReference type="RefSeq" id="WP_219044519.1">
    <property type="nucleotide sequence ID" value="NZ_JAHWDQ010000004.1"/>
</dbReference>
<accession>A0ABS6VVJ6</accession>
<dbReference type="Proteomes" id="UP001166291">
    <property type="component" value="Unassembled WGS sequence"/>
</dbReference>
<keyword evidence="3" id="KW-1185">Reference proteome</keyword>
<organism evidence="2 3">
    <name type="scientific">Zhongshania aquimaris</name>
    <dbReference type="NCBI Taxonomy" id="2857107"/>
    <lineage>
        <taxon>Bacteria</taxon>
        <taxon>Pseudomonadati</taxon>
        <taxon>Pseudomonadota</taxon>
        <taxon>Gammaproteobacteria</taxon>
        <taxon>Cellvibrionales</taxon>
        <taxon>Spongiibacteraceae</taxon>
        <taxon>Zhongshania</taxon>
    </lineage>
</organism>
<evidence type="ECO:0000256" key="1">
    <source>
        <dbReference type="SAM" id="Phobius"/>
    </source>
</evidence>
<name>A0ABS6VVJ6_9GAMM</name>
<dbReference type="PROSITE" id="PS00409">
    <property type="entry name" value="PROKAR_NTER_METHYL"/>
    <property type="match status" value="1"/>
</dbReference>
<dbReference type="InterPro" id="IPR032092">
    <property type="entry name" value="PilW"/>
</dbReference>
<feature type="transmembrane region" description="Helical" evidence="1">
    <location>
        <begin position="20"/>
        <end position="41"/>
    </location>
</feature>
<protein>
    <submittedName>
        <fullName evidence="2">PilW family protein</fullName>
    </submittedName>
</protein>
<evidence type="ECO:0000313" key="3">
    <source>
        <dbReference type="Proteomes" id="UP001166291"/>
    </source>
</evidence>
<dbReference type="Pfam" id="PF16074">
    <property type="entry name" value="PilW"/>
    <property type="match status" value="1"/>
</dbReference>
<keyword evidence="1" id="KW-1133">Transmembrane helix</keyword>
<gene>
    <name evidence="2" type="ORF">KXJ70_14680</name>
</gene>
<proteinExistence type="predicted"/>